<protein>
    <submittedName>
        <fullName evidence="1">Uncharacterized protein</fullName>
    </submittedName>
</protein>
<dbReference type="EMBL" id="FOJT01000004">
    <property type="protein sequence ID" value="SFB10709.1"/>
    <property type="molecule type" value="Genomic_DNA"/>
</dbReference>
<dbReference type="Proteomes" id="UP000199604">
    <property type="component" value="Unassembled WGS sequence"/>
</dbReference>
<accession>A0A1I0YBH3</accession>
<organism evidence="1 2">
    <name type="scientific">Flavobacterium swingsii</name>
    <dbReference type="NCBI Taxonomy" id="498292"/>
    <lineage>
        <taxon>Bacteria</taxon>
        <taxon>Pseudomonadati</taxon>
        <taxon>Bacteroidota</taxon>
        <taxon>Flavobacteriia</taxon>
        <taxon>Flavobacteriales</taxon>
        <taxon>Flavobacteriaceae</taxon>
        <taxon>Flavobacterium</taxon>
    </lineage>
</organism>
<evidence type="ECO:0000313" key="1">
    <source>
        <dbReference type="EMBL" id="SFB10709.1"/>
    </source>
</evidence>
<reference evidence="2" key="1">
    <citation type="submission" date="2016-10" db="EMBL/GenBank/DDBJ databases">
        <authorList>
            <person name="Varghese N."/>
            <person name="Submissions S."/>
        </authorList>
    </citation>
    <scope>NUCLEOTIDE SEQUENCE [LARGE SCALE GENOMIC DNA]</scope>
    <source>
        <strain evidence="2">DSM 21789</strain>
    </source>
</reference>
<keyword evidence="2" id="KW-1185">Reference proteome</keyword>
<dbReference type="OrthoDB" id="678041at2"/>
<name>A0A1I0YBH3_9FLAO</name>
<evidence type="ECO:0000313" key="2">
    <source>
        <dbReference type="Proteomes" id="UP000199604"/>
    </source>
</evidence>
<gene>
    <name evidence="1" type="ORF">SAMN05660845_1640</name>
</gene>
<proteinExistence type="predicted"/>
<sequence length="159" mass="18674">MKFLKSIFWRKTKDRIILSDSFSLSVVEVIEEIDNIDSEISDDLFYEIISKKNITQFEANEIYIFLPIAFAQLWVSKANWHEEYNEILPNKKEVSKRYDETESFQIIIQIVKDYFENKPSRNTIIQIGGRSAEINAMNKLILEGGKVEDVKMTKTTIIR</sequence>
<dbReference type="AlphaFoldDB" id="A0A1I0YBH3"/>
<dbReference type="RefSeq" id="WP_091475986.1">
    <property type="nucleotide sequence ID" value="NZ_FOJT01000004.1"/>
</dbReference>